<gene>
    <name evidence="1" type="ORF">EDB81DRAFT_17896</name>
</gene>
<sequence length="406" mass="46243">MSTVVKINDAFRMLDAPPFLANPGRYADSNSSPTEMFCQFQPCGPCTTSDESATFHNDCVNLFRMESPNKPKILQNLWFIARSRTPFHHFPLPPPRFDNISTAFRTIASKGYALSAFTHLPVELCRMIWSYSPSAHLWQYSSVMGLAHELETTADVSSCYSLSTIKSWSREEQEASLTSDLGFMRLTFDQDGLSKIERLREVPKEHDSRDTLKMYVIEPSAALSCVTIEFKFNRARLSIPSATTIRIWDTPAPPDLKRCLFLSYSGPTCSRFVTIPTRNCTGLTFFYWHQFTKAIHAHTERSPFAQETFNKLPFEFRENLVWIYVPLTSNNPIVGFGVRLIRGRFNLLLHLPCFLLRMKLSGDLTIGPYHGTNTEDITRKQQIGQRLCITGPNVEVRLRTSACTPP</sequence>
<proteinExistence type="predicted"/>
<dbReference type="OrthoDB" id="4763081at2759"/>
<dbReference type="Proteomes" id="UP000738349">
    <property type="component" value="Unassembled WGS sequence"/>
</dbReference>
<organism evidence="1 2">
    <name type="scientific">Dactylonectria macrodidyma</name>
    <dbReference type="NCBI Taxonomy" id="307937"/>
    <lineage>
        <taxon>Eukaryota</taxon>
        <taxon>Fungi</taxon>
        <taxon>Dikarya</taxon>
        <taxon>Ascomycota</taxon>
        <taxon>Pezizomycotina</taxon>
        <taxon>Sordariomycetes</taxon>
        <taxon>Hypocreomycetidae</taxon>
        <taxon>Hypocreales</taxon>
        <taxon>Nectriaceae</taxon>
        <taxon>Dactylonectria</taxon>
    </lineage>
</organism>
<reference evidence="1" key="1">
    <citation type="journal article" date="2021" name="Nat. Commun.">
        <title>Genetic determinants of endophytism in the Arabidopsis root mycobiome.</title>
        <authorList>
            <person name="Mesny F."/>
            <person name="Miyauchi S."/>
            <person name="Thiergart T."/>
            <person name="Pickel B."/>
            <person name="Atanasova L."/>
            <person name="Karlsson M."/>
            <person name="Huettel B."/>
            <person name="Barry K.W."/>
            <person name="Haridas S."/>
            <person name="Chen C."/>
            <person name="Bauer D."/>
            <person name="Andreopoulos W."/>
            <person name="Pangilinan J."/>
            <person name="LaButti K."/>
            <person name="Riley R."/>
            <person name="Lipzen A."/>
            <person name="Clum A."/>
            <person name="Drula E."/>
            <person name="Henrissat B."/>
            <person name="Kohler A."/>
            <person name="Grigoriev I.V."/>
            <person name="Martin F.M."/>
            <person name="Hacquard S."/>
        </authorList>
    </citation>
    <scope>NUCLEOTIDE SEQUENCE</scope>
    <source>
        <strain evidence="1">MPI-CAGE-AT-0147</strain>
    </source>
</reference>
<accession>A0A9P9JMI8</accession>
<protein>
    <submittedName>
        <fullName evidence="1">Uncharacterized protein</fullName>
    </submittedName>
</protein>
<comment type="caution">
    <text evidence="1">The sequence shown here is derived from an EMBL/GenBank/DDBJ whole genome shotgun (WGS) entry which is preliminary data.</text>
</comment>
<evidence type="ECO:0000313" key="2">
    <source>
        <dbReference type="Proteomes" id="UP000738349"/>
    </source>
</evidence>
<dbReference type="EMBL" id="JAGMUV010000001">
    <property type="protein sequence ID" value="KAH7175720.1"/>
    <property type="molecule type" value="Genomic_DNA"/>
</dbReference>
<evidence type="ECO:0000313" key="1">
    <source>
        <dbReference type="EMBL" id="KAH7175720.1"/>
    </source>
</evidence>
<dbReference type="AlphaFoldDB" id="A0A9P9JMI8"/>
<keyword evidence="2" id="KW-1185">Reference proteome</keyword>
<name>A0A9P9JMI8_9HYPO</name>